<comment type="similarity">
    <text evidence="1">Belongs to the UPF0690 family.</text>
</comment>
<organism evidence="4 5">
    <name type="scientific">Cyprinus carpio carpio</name>
    <dbReference type="NCBI Taxonomy" id="630221"/>
    <lineage>
        <taxon>Eukaryota</taxon>
        <taxon>Metazoa</taxon>
        <taxon>Chordata</taxon>
        <taxon>Craniata</taxon>
        <taxon>Vertebrata</taxon>
        <taxon>Euteleostomi</taxon>
        <taxon>Actinopterygii</taxon>
        <taxon>Neopterygii</taxon>
        <taxon>Teleostei</taxon>
        <taxon>Ostariophysi</taxon>
        <taxon>Cypriniformes</taxon>
        <taxon>Cyprinidae</taxon>
        <taxon>Cyprininae</taxon>
        <taxon>Cyprinus</taxon>
    </lineage>
</organism>
<feature type="compositionally biased region" description="Basic and acidic residues" evidence="2">
    <location>
        <begin position="26"/>
        <end position="39"/>
    </location>
</feature>
<dbReference type="GeneTree" id="ENSGT00390000017398"/>
<evidence type="ECO:0000256" key="1">
    <source>
        <dbReference type="ARBA" id="ARBA00008407"/>
    </source>
</evidence>
<dbReference type="Pfam" id="PF15559">
    <property type="entry name" value="DUF4660"/>
    <property type="match status" value="1"/>
</dbReference>
<dbReference type="Ensembl" id="ENSCCRT00000131137.1">
    <property type="protein sequence ID" value="ENSCCRP00000140201.1"/>
    <property type="gene ID" value="ENSCCRG00000067528.1"/>
</dbReference>
<feature type="transmembrane region" description="Helical" evidence="3">
    <location>
        <begin position="214"/>
        <end position="238"/>
    </location>
</feature>
<keyword evidence="3" id="KW-0812">Transmembrane</keyword>
<evidence type="ECO:0000256" key="2">
    <source>
        <dbReference type="SAM" id="MobiDB-lite"/>
    </source>
</evidence>
<protein>
    <submittedName>
        <fullName evidence="4">Chromosome 1 open reading frame 52</fullName>
    </submittedName>
</protein>
<dbReference type="AlphaFoldDB" id="A0A9J8AC76"/>
<dbReference type="PANTHER" id="PTHR31833">
    <property type="entry name" value="UPF0690 PROTEIN C1ORF52"/>
    <property type="match status" value="1"/>
</dbReference>
<reference evidence="4" key="1">
    <citation type="submission" date="2025-08" db="UniProtKB">
        <authorList>
            <consortium name="Ensembl"/>
        </authorList>
    </citation>
    <scope>IDENTIFICATION</scope>
</reference>
<keyword evidence="5" id="KW-1185">Reference proteome</keyword>
<keyword evidence="3" id="KW-0472">Membrane</keyword>
<dbReference type="Proteomes" id="UP001108240">
    <property type="component" value="Unplaced"/>
</dbReference>
<dbReference type="InterPro" id="IPR029089">
    <property type="entry name" value="DUF4660"/>
</dbReference>
<reference evidence="4" key="2">
    <citation type="submission" date="2025-09" db="UniProtKB">
        <authorList>
            <consortium name="Ensembl"/>
        </authorList>
    </citation>
    <scope>IDENTIFICATION</scope>
</reference>
<feature type="region of interest" description="Disordered" evidence="2">
    <location>
        <begin position="1"/>
        <end position="69"/>
    </location>
</feature>
<proteinExistence type="inferred from homology"/>
<feature type="compositionally biased region" description="Basic and acidic residues" evidence="2">
    <location>
        <begin position="48"/>
        <end position="65"/>
    </location>
</feature>
<name>A0A9J8AC76_CYPCA</name>
<accession>A0A9J8AC76</accession>
<evidence type="ECO:0000313" key="5">
    <source>
        <dbReference type="Proteomes" id="UP001108240"/>
    </source>
</evidence>
<feature type="transmembrane region" description="Helical" evidence="3">
    <location>
        <begin position="180"/>
        <end position="202"/>
    </location>
</feature>
<dbReference type="PANTHER" id="PTHR31833:SF2">
    <property type="entry name" value="UPF0690 PROTEIN C1ORF52"/>
    <property type="match status" value="1"/>
</dbReference>
<evidence type="ECO:0000256" key="3">
    <source>
        <dbReference type="SAM" id="Phobius"/>
    </source>
</evidence>
<evidence type="ECO:0000313" key="4">
    <source>
        <dbReference type="Ensembl" id="ENSCCRP00000140201.1"/>
    </source>
</evidence>
<sequence>MSDEKQTEGRNFFMGYDDLSDSSSDSDGRESGVKNRGEPEPSGPSEAQSRKRAADEPLPKPDDLFRSVSKPAFLYNPLNKVIDWDRRAVKAPEEPPKEFKVWKNNAVPPPQTYVTEEKKKGAPDGMDMAIKWSSVYEDNGDDAPQAHGGPAHFLPEEEEPQRPDSGNIYLSVCLSIRLSVYLSVCLSMSLCLSVCLSIYLSICLSVRPSVSDCVSICLSVCLSVCLCVCLSVCLSIYLSVCLSVYLSICLSIRLSVYLSIRLSV</sequence>
<keyword evidence="3" id="KW-1133">Transmembrane helix</keyword>